<dbReference type="CDD" id="cd00075">
    <property type="entry name" value="HATPase"/>
    <property type="match status" value="1"/>
</dbReference>
<evidence type="ECO:0000256" key="5">
    <source>
        <dbReference type="ARBA" id="ARBA00022679"/>
    </source>
</evidence>
<keyword evidence="14" id="KW-1185">Reference proteome</keyword>
<comment type="catalytic activity">
    <reaction evidence="1">
        <text>ATP + protein L-histidine = ADP + protein N-phospho-L-histidine.</text>
        <dbReference type="EC" id="2.7.13.3"/>
    </reaction>
</comment>
<dbReference type="PANTHER" id="PTHR45436:SF5">
    <property type="entry name" value="SENSOR HISTIDINE KINASE TRCS"/>
    <property type="match status" value="1"/>
</dbReference>
<evidence type="ECO:0000256" key="8">
    <source>
        <dbReference type="ARBA" id="ARBA00022989"/>
    </source>
</evidence>
<sequence length="463" mass="50240">MSRPRLRRPFRFSLSMRAKAGLLAALMVSLPLAFGAVLVVSYWRETLLETAMVRSDVGISGLQIGGGATLESCAESVARGSALLPPHTRQYCLAGLADARPEGESHPGTLKLALWPDFLEGPVQRPLRIVTPGVEDMAPLRLLTVNTLDAEQAELAAMERWTVGIAVGLTLLAGFCTWYAAGRALRPMEAIRLRFTELSAHRLDQRVPVPAGDNEISRLARTMNDSLARLEDSVERQRRFSSDASHELRTPLAALRAELEIALAQPQNADWPRVVERALGDTMRLQRLTEDLLMLTRLGAQETLVDSGEPLDLVVLAREECGRRRPPERLRLTVSGSAGPAPVRGHTQLLGRVLGNLLDNAERYADARIAVVVHGDPGAGTVLLEVADDGPGIPPADRTRVFHCFTRLDDARSYDTGGTGLGLAIAHHITTLHHGTLTVGDSARGARFVVTLPRLDTAEEEPG</sequence>
<organism evidence="13 14">
    <name type="scientific">Streptomyces yaizuensis</name>
    <dbReference type="NCBI Taxonomy" id="2989713"/>
    <lineage>
        <taxon>Bacteria</taxon>
        <taxon>Bacillati</taxon>
        <taxon>Actinomycetota</taxon>
        <taxon>Actinomycetes</taxon>
        <taxon>Kitasatosporales</taxon>
        <taxon>Streptomycetaceae</taxon>
        <taxon>Streptomyces</taxon>
    </lineage>
</organism>
<dbReference type="RefSeq" id="WP_323449337.1">
    <property type="nucleotide sequence ID" value="NZ_BSBI01000010.1"/>
</dbReference>
<dbReference type="SUPFAM" id="SSF55874">
    <property type="entry name" value="ATPase domain of HSP90 chaperone/DNA topoisomerase II/histidine kinase"/>
    <property type="match status" value="1"/>
</dbReference>
<evidence type="ECO:0000256" key="4">
    <source>
        <dbReference type="ARBA" id="ARBA00022553"/>
    </source>
</evidence>
<dbReference type="InterPro" id="IPR036890">
    <property type="entry name" value="HATPase_C_sf"/>
</dbReference>
<keyword evidence="8" id="KW-1133">Transmembrane helix</keyword>
<dbReference type="InterPro" id="IPR005467">
    <property type="entry name" value="His_kinase_dom"/>
</dbReference>
<proteinExistence type="predicted"/>
<evidence type="ECO:0000256" key="2">
    <source>
        <dbReference type="ARBA" id="ARBA00004236"/>
    </source>
</evidence>
<dbReference type="InterPro" id="IPR003660">
    <property type="entry name" value="HAMP_dom"/>
</dbReference>
<comment type="caution">
    <text evidence="13">The sequence shown here is derived from an EMBL/GenBank/DDBJ whole genome shotgun (WGS) entry which is preliminary data.</text>
</comment>
<name>A0ABQ5P426_9ACTN</name>
<dbReference type="Gene3D" id="1.10.287.130">
    <property type="match status" value="1"/>
</dbReference>
<evidence type="ECO:0000313" key="14">
    <source>
        <dbReference type="Proteomes" id="UP001291653"/>
    </source>
</evidence>
<dbReference type="InterPro" id="IPR003661">
    <property type="entry name" value="HisK_dim/P_dom"/>
</dbReference>
<dbReference type="Gene3D" id="3.30.565.10">
    <property type="entry name" value="Histidine kinase-like ATPase, C-terminal domain"/>
    <property type="match status" value="1"/>
</dbReference>
<dbReference type="InterPro" id="IPR004358">
    <property type="entry name" value="Sig_transdc_His_kin-like_C"/>
</dbReference>
<evidence type="ECO:0000256" key="6">
    <source>
        <dbReference type="ARBA" id="ARBA00022692"/>
    </source>
</evidence>
<evidence type="ECO:0000259" key="11">
    <source>
        <dbReference type="PROSITE" id="PS50109"/>
    </source>
</evidence>
<dbReference type="InterPro" id="IPR003594">
    <property type="entry name" value="HATPase_dom"/>
</dbReference>
<dbReference type="Pfam" id="PF00672">
    <property type="entry name" value="HAMP"/>
    <property type="match status" value="1"/>
</dbReference>
<dbReference type="EMBL" id="BSBI01000010">
    <property type="protein sequence ID" value="GLF97335.1"/>
    <property type="molecule type" value="Genomic_DNA"/>
</dbReference>
<dbReference type="GO" id="GO:0016301">
    <property type="term" value="F:kinase activity"/>
    <property type="evidence" value="ECO:0007669"/>
    <property type="project" value="UniProtKB-KW"/>
</dbReference>
<keyword evidence="4" id="KW-0597">Phosphoprotein</keyword>
<evidence type="ECO:0000256" key="9">
    <source>
        <dbReference type="ARBA" id="ARBA00023012"/>
    </source>
</evidence>
<dbReference type="EC" id="2.7.13.3" evidence="3"/>
<evidence type="ECO:0000256" key="7">
    <source>
        <dbReference type="ARBA" id="ARBA00022777"/>
    </source>
</evidence>
<dbReference type="Proteomes" id="UP001291653">
    <property type="component" value="Unassembled WGS sequence"/>
</dbReference>
<evidence type="ECO:0000256" key="3">
    <source>
        <dbReference type="ARBA" id="ARBA00012438"/>
    </source>
</evidence>
<dbReference type="CDD" id="cd00082">
    <property type="entry name" value="HisKA"/>
    <property type="match status" value="1"/>
</dbReference>
<keyword evidence="9" id="KW-0902">Two-component regulatory system</keyword>
<dbReference type="PRINTS" id="PR00344">
    <property type="entry name" value="BCTRLSENSOR"/>
</dbReference>
<dbReference type="InterPro" id="IPR036097">
    <property type="entry name" value="HisK_dim/P_sf"/>
</dbReference>
<dbReference type="PROSITE" id="PS50885">
    <property type="entry name" value="HAMP"/>
    <property type="match status" value="1"/>
</dbReference>
<dbReference type="SMART" id="SM00388">
    <property type="entry name" value="HisKA"/>
    <property type="match status" value="1"/>
</dbReference>
<feature type="domain" description="HAMP" evidence="12">
    <location>
        <begin position="182"/>
        <end position="235"/>
    </location>
</feature>
<dbReference type="InterPro" id="IPR050428">
    <property type="entry name" value="TCS_sensor_his_kinase"/>
</dbReference>
<dbReference type="PANTHER" id="PTHR45436">
    <property type="entry name" value="SENSOR HISTIDINE KINASE YKOH"/>
    <property type="match status" value="1"/>
</dbReference>
<dbReference type="CDD" id="cd06225">
    <property type="entry name" value="HAMP"/>
    <property type="match status" value="1"/>
</dbReference>
<comment type="subcellular location">
    <subcellularLocation>
        <location evidence="2">Cell membrane</location>
    </subcellularLocation>
</comment>
<keyword evidence="7 13" id="KW-0418">Kinase</keyword>
<feature type="domain" description="Histidine kinase" evidence="11">
    <location>
        <begin position="243"/>
        <end position="456"/>
    </location>
</feature>
<keyword evidence="5" id="KW-0808">Transferase</keyword>
<dbReference type="PROSITE" id="PS50109">
    <property type="entry name" value="HIS_KIN"/>
    <property type="match status" value="1"/>
</dbReference>
<protein>
    <recommendedName>
        <fullName evidence="3">histidine kinase</fullName>
        <ecNumber evidence="3">2.7.13.3</ecNumber>
    </recommendedName>
</protein>
<keyword evidence="10" id="KW-0472">Membrane</keyword>
<dbReference type="SMART" id="SM00387">
    <property type="entry name" value="HATPase_c"/>
    <property type="match status" value="1"/>
</dbReference>
<gene>
    <name evidence="13" type="ORF">SYYSPA8_23580</name>
</gene>
<keyword evidence="6" id="KW-0812">Transmembrane</keyword>
<dbReference type="SUPFAM" id="SSF47384">
    <property type="entry name" value="Homodimeric domain of signal transducing histidine kinase"/>
    <property type="match status" value="1"/>
</dbReference>
<accession>A0ABQ5P426</accession>
<evidence type="ECO:0000256" key="10">
    <source>
        <dbReference type="ARBA" id="ARBA00023136"/>
    </source>
</evidence>
<dbReference type="Pfam" id="PF02518">
    <property type="entry name" value="HATPase_c"/>
    <property type="match status" value="1"/>
</dbReference>
<dbReference type="Gene3D" id="6.10.340.10">
    <property type="match status" value="1"/>
</dbReference>
<dbReference type="SMART" id="SM00304">
    <property type="entry name" value="HAMP"/>
    <property type="match status" value="1"/>
</dbReference>
<evidence type="ECO:0000313" key="13">
    <source>
        <dbReference type="EMBL" id="GLF97335.1"/>
    </source>
</evidence>
<dbReference type="SUPFAM" id="SSF158472">
    <property type="entry name" value="HAMP domain-like"/>
    <property type="match status" value="1"/>
</dbReference>
<evidence type="ECO:0000256" key="1">
    <source>
        <dbReference type="ARBA" id="ARBA00000085"/>
    </source>
</evidence>
<evidence type="ECO:0000259" key="12">
    <source>
        <dbReference type="PROSITE" id="PS50885"/>
    </source>
</evidence>
<dbReference type="Pfam" id="PF00512">
    <property type="entry name" value="HisKA"/>
    <property type="match status" value="1"/>
</dbReference>
<reference evidence="13 14" key="1">
    <citation type="submission" date="2022-10" db="EMBL/GenBank/DDBJ databases">
        <title>Draft genome sequence of Streptomyces sp. YSPA8.</title>
        <authorList>
            <person name="Moriuchi R."/>
            <person name="Dohra H."/>
            <person name="Yamamura H."/>
            <person name="Kodani S."/>
        </authorList>
    </citation>
    <scope>NUCLEOTIDE SEQUENCE [LARGE SCALE GENOMIC DNA]</scope>
    <source>
        <strain evidence="13 14">YSPA8</strain>
    </source>
</reference>